<reference evidence="2" key="1">
    <citation type="journal article" date="2014" name="Int. J. Syst. Evol. Microbiol.">
        <title>Complete genome sequence of Corynebacterium casei LMG S-19264T (=DSM 44701T), isolated from a smear-ripened cheese.</title>
        <authorList>
            <consortium name="US DOE Joint Genome Institute (JGI-PGF)"/>
            <person name="Walter F."/>
            <person name="Albersmeier A."/>
            <person name="Kalinowski J."/>
            <person name="Ruckert C."/>
        </authorList>
    </citation>
    <scope>NUCLEOTIDE SEQUENCE</scope>
    <source>
        <strain evidence="2">KCTC 32513</strain>
    </source>
</reference>
<proteinExistence type="predicted"/>
<feature type="transmembrane region" description="Helical" evidence="1">
    <location>
        <begin position="166"/>
        <end position="190"/>
    </location>
</feature>
<name>A0A8J3G328_9PROT</name>
<protein>
    <submittedName>
        <fullName evidence="2">Uncharacterized protein</fullName>
    </submittedName>
</protein>
<dbReference type="Proteomes" id="UP000634004">
    <property type="component" value="Unassembled WGS sequence"/>
</dbReference>
<dbReference type="GO" id="GO:0016020">
    <property type="term" value="C:membrane"/>
    <property type="evidence" value="ECO:0007669"/>
    <property type="project" value="InterPro"/>
</dbReference>
<keyword evidence="1" id="KW-1133">Transmembrane helix</keyword>
<keyword evidence="1" id="KW-0812">Transmembrane</keyword>
<dbReference type="EMBL" id="BMZH01000009">
    <property type="protein sequence ID" value="GHA98689.1"/>
    <property type="molecule type" value="Genomic_DNA"/>
</dbReference>
<feature type="transmembrane region" description="Helical" evidence="1">
    <location>
        <begin position="87"/>
        <end position="107"/>
    </location>
</feature>
<sequence>MTFADRFRPWHRRNAYLLLLFLAAHLITHAAAIFGADSQSAVMDIVRVVYRSPVIEIVLIALFVSQVCMGIALVIPRIRQSQKTAWSWVQIVSGIYLAVFILNHIFLGVLRGRTYEDVDTGFYFVAATMLSAPYNYGFIPYYFFAILALFSHLAAALHWAGRPRAVTLSLIALGAVVSALIVSAYGGLFYDILLPDAYERYMQNLF</sequence>
<evidence type="ECO:0000313" key="3">
    <source>
        <dbReference type="Proteomes" id="UP000634004"/>
    </source>
</evidence>
<accession>A0A8J3G328</accession>
<dbReference type="RefSeq" id="WP_189498389.1">
    <property type="nucleotide sequence ID" value="NZ_BMZH01000009.1"/>
</dbReference>
<dbReference type="AlphaFoldDB" id="A0A8J3G328"/>
<comment type="caution">
    <text evidence="2">The sequence shown here is derived from an EMBL/GenBank/DDBJ whole genome shotgun (WGS) entry which is preliminary data.</text>
</comment>
<dbReference type="InterPro" id="IPR034804">
    <property type="entry name" value="SQR/QFR_C/D"/>
</dbReference>
<organism evidence="2 3">
    <name type="scientific">Algimonas arctica</name>
    <dbReference type="NCBI Taxonomy" id="1479486"/>
    <lineage>
        <taxon>Bacteria</taxon>
        <taxon>Pseudomonadati</taxon>
        <taxon>Pseudomonadota</taxon>
        <taxon>Alphaproteobacteria</taxon>
        <taxon>Maricaulales</taxon>
        <taxon>Robiginitomaculaceae</taxon>
        <taxon>Algimonas</taxon>
    </lineage>
</organism>
<gene>
    <name evidence="2" type="ORF">GCM10009069_22030</name>
</gene>
<dbReference type="SUPFAM" id="SSF81343">
    <property type="entry name" value="Fumarate reductase respiratory complex transmembrane subunits"/>
    <property type="match status" value="1"/>
</dbReference>
<evidence type="ECO:0000313" key="2">
    <source>
        <dbReference type="EMBL" id="GHA98689.1"/>
    </source>
</evidence>
<dbReference type="Gene3D" id="1.20.1300.10">
    <property type="entry name" value="Fumarate reductase/succinate dehydrogenase, transmembrane subunit"/>
    <property type="match status" value="1"/>
</dbReference>
<keyword evidence="1" id="KW-0472">Membrane</keyword>
<reference evidence="2" key="2">
    <citation type="submission" date="2020-09" db="EMBL/GenBank/DDBJ databases">
        <authorList>
            <person name="Sun Q."/>
            <person name="Kim S."/>
        </authorList>
    </citation>
    <scope>NUCLEOTIDE SEQUENCE</scope>
    <source>
        <strain evidence="2">KCTC 32513</strain>
    </source>
</reference>
<feature type="transmembrane region" description="Helical" evidence="1">
    <location>
        <begin position="139"/>
        <end position="159"/>
    </location>
</feature>
<feature type="transmembrane region" description="Helical" evidence="1">
    <location>
        <begin position="54"/>
        <end position="75"/>
    </location>
</feature>
<keyword evidence="3" id="KW-1185">Reference proteome</keyword>
<evidence type="ECO:0000256" key="1">
    <source>
        <dbReference type="SAM" id="Phobius"/>
    </source>
</evidence>